<evidence type="ECO:0000256" key="3">
    <source>
        <dbReference type="ARBA" id="ARBA00010915"/>
    </source>
</evidence>
<evidence type="ECO:0000313" key="10">
    <source>
        <dbReference type="Proteomes" id="UP000215148"/>
    </source>
</evidence>
<dbReference type="EMBL" id="CP022742">
    <property type="protein sequence ID" value="ASU24306.1"/>
    <property type="molecule type" value="Genomic_DNA"/>
</dbReference>
<dbReference type="GO" id="GO:0008218">
    <property type="term" value="P:bioluminescence"/>
    <property type="evidence" value="ECO:0007669"/>
    <property type="project" value="UniProtKB-KW"/>
</dbReference>
<dbReference type="InterPro" id="IPR016161">
    <property type="entry name" value="Ald_DH/histidinol_DH"/>
</dbReference>
<dbReference type="KEGG" id="vqi:CCZ37_17830"/>
<dbReference type="RefSeq" id="WP_094501840.1">
    <property type="nucleotide sequence ID" value="NZ_CAWNHI010000002.1"/>
</dbReference>
<keyword evidence="5 8" id="KW-0560">Oxidoreductase</keyword>
<dbReference type="UniPathway" id="UPA00569"/>
<evidence type="ECO:0000256" key="8">
    <source>
        <dbReference type="PIRNR" id="PIRNR009414"/>
    </source>
</evidence>
<dbReference type="InterPro" id="IPR008670">
    <property type="entry name" value="CoA_reduct_LuxC"/>
</dbReference>
<sequence>MTKHIPFIINGKISTVSKLEKPELNSVIFREKTLDLDILTDHITDEIIDHKKTRELTLNNIVNFLYTVGQRWKNEEYTRRRSYIRDLKNYLGYSEEMAKLETNWIAMILCSKSALYDIVQTELGSRHILDEWIAQDECYVKALPKGRSLHLLAGNVPLSGVTSILRAILTKNQIIVKMSSNDPFTPHALAMSFIDVDPNHPITQSISVIYWPHTQCTQVAQRLMQKMDVVVAWGGSEAIRWAAEHTPSHAELIKFGPKKSLTIINDPENLIEAAEGAAHDICFYDQQACFSTQNLFYLGSRFPEFKQALREQLQRYARILPKSQSSIDEQADFSLTLRECQFAGFTSEMGSQQDWMMIESPAGTELNHPLGRCIYLHQMASFEEILPFVIKGQTQTVSLFPWSCSFQYRDQLAAHGAERIVESGMNNIFRVGGAHDVMRPLQRLVRFISHERPSHFTTKDVAVDIEQTRYLEEDKFLVFVP</sequence>
<evidence type="ECO:0000256" key="6">
    <source>
        <dbReference type="ARBA" id="ARBA00023223"/>
    </source>
</evidence>
<comment type="function">
    <text evidence="1 8">LuxC is the fatty acid reductase enzyme responsible for synthesis of the aldehyde substrate for the luminescent reaction catalyzed by luciferase.</text>
</comment>
<proteinExistence type="inferred from homology"/>
<evidence type="ECO:0000256" key="2">
    <source>
        <dbReference type="ARBA" id="ARBA00004908"/>
    </source>
</evidence>
<dbReference type="GO" id="GO:0003995">
    <property type="term" value="F:acyl-CoA dehydrogenase activity"/>
    <property type="evidence" value="ECO:0007669"/>
    <property type="project" value="InterPro"/>
</dbReference>
<comment type="catalytic activity">
    <reaction evidence="7 8">
        <text>a long-chain fatty aldehyde + NADP(+) + CoA = a long-chain fatty acyl-CoA + NADPH + H(+)</text>
        <dbReference type="Rhea" id="RHEA:15437"/>
        <dbReference type="ChEBI" id="CHEBI:15378"/>
        <dbReference type="ChEBI" id="CHEBI:17176"/>
        <dbReference type="ChEBI" id="CHEBI:57287"/>
        <dbReference type="ChEBI" id="CHEBI:57783"/>
        <dbReference type="ChEBI" id="CHEBI:58349"/>
        <dbReference type="ChEBI" id="CHEBI:83139"/>
        <dbReference type="EC" id="1.2.1.50"/>
    </reaction>
</comment>
<dbReference type="SUPFAM" id="SSF53720">
    <property type="entry name" value="ALDH-like"/>
    <property type="match status" value="1"/>
</dbReference>
<gene>
    <name evidence="9" type="ORF">CCZ37_17830</name>
</gene>
<evidence type="ECO:0000313" key="9">
    <source>
        <dbReference type="EMBL" id="ASU24306.1"/>
    </source>
</evidence>
<keyword evidence="4 8" id="KW-0521">NADP</keyword>
<dbReference type="Gene3D" id="3.40.309.10">
    <property type="entry name" value="Aldehyde Dehydrogenase, Chain A, domain 2"/>
    <property type="match status" value="1"/>
</dbReference>
<reference evidence="9 10" key="1">
    <citation type="submission" date="2017-08" db="EMBL/GenBank/DDBJ databases">
        <title>The Vibrio qinghaiensis sp.-Q67 is a luminous bacteria isolated firstly from Qinghai lake, Qinghai province, China, which has been proved to be very sensitive to detect environmental and food pollutants. Therefore, complete genome analysis of V. qinghaiensis sp.-Q67 highlights the potential application of this strain on detection of hazards in the contaminated environments.</title>
        <authorList>
            <person name="Gong L."/>
        </authorList>
    </citation>
    <scope>NUCLEOTIDE SEQUENCE [LARGE SCALE GENOMIC DNA]</scope>
    <source>
        <strain evidence="9 10">Q67</strain>
    </source>
</reference>
<dbReference type="Gene3D" id="3.40.605.10">
    <property type="entry name" value="Aldehyde Dehydrogenase, Chain A, domain 1"/>
    <property type="match status" value="1"/>
</dbReference>
<dbReference type="AlphaFoldDB" id="A0A223N3Q0"/>
<evidence type="ECO:0000256" key="7">
    <source>
        <dbReference type="ARBA" id="ARBA00049412"/>
    </source>
</evidence>
<dbReference type="EC" id="1.2.1.50" evidence="8"/>
<dbReference type="Pfam" id="PF05893">
    <property type="entry name" value="LuxC"/>
    <property type="match status" value="1"/>
</dbReference>
<dbReference type="Proteomes" id="UP000215148">
    <property type="component" value="Chromosome 2"/>
</dbReference>
<dbReference type="CDD" id="cd07080">
    <property type="entry name" value="ALDH_Acyl-CoA-Red_LuxC"/>
    <property type="match status" value="1"/>
</dbReference>
<evidence type="ECO:0000256" key="4">
    <source>
        <dbReference type="ARBA" id="ARBA00022857"/>
    </source>
</evidence>
<evidence type="ECO:0000256" key="5">
    <source>
        <dbReference type="ARBA" id="ARBA00023002"/>
    </source>
</evidence>
<accession>A0A223N3Q0</accession>
<keyword evidence="10" id="KW-1185">Reference proteome</keyword>
<dbReference type="InterPro" id="IPR016163">
    <property type="entry name" value="Ald_DH_C"/>
</dbReference>
<protein>
    <recommendedName>
        <fullName evidence="8">Acyl-CoA reductase</fullName>
        <ecNumber evidence="8">1.2.1.50</ecNumber>
    </recommendedName>
</protein>
<dbReference type="PIRSF" id="PIRSF009414">
    <property type="entry name" value="LuxC"/>
    <property type="match status" value="1"/>
</dbReference>
<comment type="pathway">
    <text evidence="2 8">Lipid metabolism; fatty acid reduction for biolumincescence.</text>
</comment>
<evidence type="ECO:0000256" key="1">
    <source>
        <dbReference type="ARBA" id="ARBA00003277"/>
    </source>
</evidence>
<keyword evidence="6 8" id="KW-0455">Luminescence</keyword>
<dbReference type="GO" id="GO:0050062">
    <property type="term" value="F:long-chain-fatty-acyl-CoA reductase activity"/>
    <property type="evidence" value="ECO:0007669"/>
    <property type="project" value="UniProtKB-EC"/>
</dbReference>
<comment type="similarity">
    <text evidence="3 8">Belongs to the LuxC family.</text>
</comment>
<dbReference type="InterPro" id="IPR016162">
    <property type="entry name" value="Ald_DH_N"/>
</dbReference>
<name>A0A223N3Q0_9VIBR</name>
<organism evidence="9 10">
    <name type="scientific">Vibrio qinghaiensis</name>
    <dbReference type="NCBI Taxonomy" id="2025808"/>
    <lineage>
        <taxon>Bacteria</taxon>
        <taxon>Pseudomonadati</taxon>
        <taxon>Pseudomonadota</taxon>
        <taxon>Gammaproteobacteria</taxon>
        <taxon>Vibrionales</taxon>
        <taxon>Vibrionaceae</taxon>
        <taxon>Vibrio</taxon>
    </lineage>
</organism>